<evidence type="ECO:0008006" key="3">
    <source>
        <dbReference type="Google" id="ProtNLM"/>
    </source>
</evidence>
<dbReference type="Pfam" id="PF04250">
    <property type="entry name" value="DUF429"/>
    <property type="match status" value="1"/>
</dbReference>
<keyword evidence="2" id="KW-1185">Reference proteome</keyword>
<dbReference type="Proteomes" id="UP000186218">
    <property type="component" value="Unassembled WGS sequence"/>
</dbReference>
<proteinExistence type="predicted"/>
<dbReference type="InterPro" id="IPR007362">
    <property type="entry name" value="DUF429"/>
</dbReference>
<gene>
    <name evidence="1" type="ORF">SAMN05445060_0767</name>
</gene>
<dbReference type="RefSeq" id="WP_076476729.1">
    <property type="nucleotide sequence ID" value="NZ_FTNT01000002.1"/>
</dbReference>
<accession>A0A1N7DMK4</accession>
<evidence type="ECO:0000313" key="1">
    <source>
        <dbReference type="EMBL" id="SIR77089.1"/>
    </source>
</evidence>
<reference evidence="1 2" key="1">
    <citation type="submission" date="2017-01" db="EMBL/GenBank/DDBJ databases">
        <authorList>
            <person name="Mah S.A."/>
            <person name="Swanson W.J."/>
            <person name="Moy G.W."/>
            <person name="Vacquier V.D."/>
        </authorList>
    </citation>
    <scope>NUCLEOTIDE SEQUENCE [LARGE SCALE GENOMIC DNA]</scope>
    <source>
        <strain evidence="1 2">CPCC 203464</strain>
    </source>
</reference>
<dbReference type="STRING" id="1344003.SAMN05445060_0767"/>
<evidence type="ECO:0000313" key="2">
    <source>
        <dbReference type="Proteomes" id="UP000186218"/>
    </source>
</evidence>
<dbReference type="OrthoDB" id="4870479at2"/>
<protein>
    <recommendedName>
        <fullName evidence="3">DUF429 domain-containing protein</fullName>
    </recommendedName>
</protein>
<organism evidence="1 2">
    <name type="scientific">Williamsia sterculiae</name>
    <dbReference type="NCBI Taxonomy" id="1344003"/>
    <lineage>
        <taxon>Bacteria</taxon>
        <taxon>Bacillati</taxon>
        <taxon>Actinomycetota</taxon>
        <taxon>Actinomycetes</taxon>
        <taxon>Mycobacteriales</taxon>
        <taxon>Nocardiaceae</taxon>
        <taxon>Williamsia</taxon>
    </lineage>
</organism>
<dbReference type="EMBL" id="FTNT01000002">
    <property type="protein sequence ID" value="SIR77089.1"/>
    <property type="molecule type" value="Genomic_DNA"/>
</dbReference>
<sequence length="250" mass="27002">MVLTAGVDLAAAPDKTAVVLIAWHDDGTATVEELVTPADDDAVLRVVGHADRCGIDAPIGWPSAFVDFVTRHRRHRTPAGLRLDDRANRRSLAYRITDEQIRLRTGLIPLSVSADRIAHVAFRSAGLLAELEIRGFHTDRVDGFAVEAYPAAALHTWGLTSRGYKGADKADARSALIDDLTTRAPWLRLGDHRAACLHSDDAADAVITAMIARAVALGLTSWPDDELAETARVEGWIHVPTGSLDDLVGR</sequence>
<dbReference type="AlphaFoldDB" id="A0A1N7DMK4"/>
<name>A0A1N7DMK4_9NOCA</name>